<evidence type="ECO:0000313" key="3">
    <source>
        <dbReference type="Proteomes" id="UP001240984"/>
    </source>
</evidence>
<feature type="region of interest" description="Disordered" evidence="1">
    <location>
        <begin position="258"/>
        <end position="279"/>
    </location>
</feature>
<reference evidence="2 3" key="1">
    <citation type="submission" date="2023-07" db="EMBL/GenBank/DDBJ databases">
        <title>Sequencing the genomes of 1000 actinobacteria strains.</title>
        <authorList>
            <person name="Klenk H.-P."/>
        </authorList>
    </citation>
    <scope>NUCLEOTIDE SEQUENCE [LARGE SCALE GENOMIC DNA]</scope>
    <source>
        <strain evidence="2 3">DSM 44710</strain>
    </source>
</reference>
<dbReference type="RefSeq" id="WP_306828107.1">
    <property type="nucleotide sequence ID" value="NZ_JAUSRA010000001.1"/>
</dbReference>
<dbReference type="Proteomes" id="UP001240984">
    <property type="component" value="Unassembled WGS sequence"/>
</dbReference>
<keyword evidence="3" id="KW-1185">Reference proteome</keyword>
<evidence type="ECO:0000256" key="1">
    <source>
        <dbReference type="SAM" id="MobiDB-lite"/>
    </source>
</evidence>
<feature type="compositionally biased region" description="Low complexity" evidence="1">
    <location>
        <begin position="267"/>
        <end position="279"/>
    </location>
</feature>
<gene>
    <name evidence="2" type="ORF">J2S43_001651</name>
</gene>
<comment type="caution">
    <text evidence="2">The sequence shown here is derived from an EMBL/GenBank/DDBJ whole genome shotgun (WGS) entry which is preliminary data.</text>
</comment>
<evidence type="ECO:0000313" key="2">
    <source>
        <dbReference type="EMBL" id="MDP9793139.1"/>
    </source>
</evidence>
<protein>
    <submittedName>
        <fullName evidence="2">Uncharacterized protein</fullName>
    </submittedName>
</protein>
<name>A0ABT9MNY1_9ACTN</name>
<proteinExistence type="predicted"/>
<accession>A0ABT9MNY1</accession>
<organism evidence="2 3">
    <name type="scientific">Catenuloplanes nepalensis</name>
    <dbReference type="NCBI Taxonomy" id="587533"/>
    <lineage>
        <taxon>Bacteria</taxon>
        <taxon>Bacillati</taxon>
        <taxon>Actinomycetota</taxon>
        <taxon>Actinomycetes</taxon>
        <taxon>Micromonosporales</taxon>
        <taxon>Micromonosporaceae</taxon>
        <taxon>Catenuloplanes</taxon>
    </lineage>
</organism>
<sequence>MSEADALRAKLDRLDGAARARPLLDLAQVLADGYWRDNPGRPESKPLLDEAIEALDEAYGYFAVDDGMRGNVAGLRGMLYGARYTGHLTVPEDRAIGIEQLEQAVQAPNQPPVVLLNLWLSLGQLYLSRATDLIRSPDFMSSVVFGDLPAGMAADVDRATACFERMLASPAGVPASKHAATLFLRMAGALRAVVECGDAAPGADRMNRIMSAITVFQEVHNEQVALVAAGPDARSTAFYRAEEIAGQGPLDRPVPFVQVDDGSGPSTAPDRPAAAATADDPAVLRRELRARVSGGGDLFEALEALLTPAAPAPPADLVDDVVALAIAVADAGRANRTDHLLLATGLCLRARAAGTRWARRDLDDATEALLRAAVGSRPAPPETVRVMRRLAAVIDAADRECRAGERLAGALRGKAGR</sequence>
<dbReference type="EMBL" id="JAUSRA010000001">
    <property type="protein sequence ID" value="MDP9793139.1"/>
    <property type="molecule type" value="Genomic_DNA"/>
</dbReference>